<dbReference type="Gene3D" id="3.30.1360.70">
    <property type="entry name" value="Arginyl tRNA synthetase N-terminal domain"/>
    <property type="match status" value="1"/>
</dbReference>
<comment type="subunit">
    <text evidence="9">Monomer.</text>
</comment>
<evidence type="ECO:0000256" key="5">
    <source>
        <dbReference type="ARBA" id="ARBA00022840"/>
    </source>
</evidence>
<dbReference type="RefSeq" id="WP_244385856.1">
    <property type="nucleotide sequence ID" value="NZ_AP025564.1"/>
</dbReference>
<evidence type="ECO:0000256" key="1">
    <source>
        <dbReference type="ARBA" id="ARBA00005594"/>
    </source>
</evidence>
<protein>
    <recommendedName>
        <fullName evidence="9">Arginine--tRNA ligase</fullName>
        <ecNumber evidence="9">6.1.1.19</ecNumber>
    </recommendedName>
    <alternativeName>
        <fullName evidence="9">Arginyl-tRNA synthetase</fullName>
        <shortName evidence="9">ArgRS</shortName>
    </alternativeName>
</protein>
<evidence type="ECO:0000256" key="6">
    <source>
        <dbReference type="ARBA" id="ARBA00022917"/>
    </source>
</evidence>
<sequence length="575" mass="64456">MQIREQLELVVNDALKDALAKGALELEEAPSAALERPRDESNGDWASTVAMRCAKQAKKNPREIAQIIVDHLPENDMIESVEIAGPGFINIRLAPATYQSVLSDVLVQKDNYGKGEIPQGMRYVNLEYVSANPTGPMHVGHGRWAALGDATARVMRHAGYDVYEEFYINDAGVQMDLFGKSVACRYLQLLGQDIPMIENGYGGSYIKDIAQSIIDRDGDKWVEADEETRTVEFREFAYDQMLQLMKDTLEGFGNHFDCWFSERSLYVEGPDGTSPVSRSIKAMDEKGYVYEKDGATWFKSTAFDDEKDRVMIKENGEFTYFMSDVAYHYDKLSRGFDHLINIWGADHHGYVKRCEAMLAAWGRPGALEVMLGQLVNLYRDGEAVRMSKRTGEMITFAELIDEVGVDATRYLMLSRSQDQPIDFDIEVAKKKDSSNPVYYVQYAHARICSILRKAAPAGDAEAVVAGTKSMDELIGKLFAEKADLTLLTHESELALMRKMSEFGELVADAARDRAAFRLTHYAQDLAALFHQFYTNCHVLGEDKELEKARLSLVNGARIVLAKSLDLLGVSAPEQM</sequence>
<dbReference type="PROSITE" id="PS00178">
    <property type="entry name" value="AA_TRNA_LIGASE_I"/>
    <property type="match status" value="1"/>
</dbReference>
<evidence type="ECO:0000256" key="10">
    <source>
        <dbReference type="RuleBase" id="RU363038"/>
    </source>
</evidence>
<keyword evidence="5 9" id="KW-0067">ATP-binding</keyword>
<feature type="domain" description="Arginyl tRNA synthetase N-terminal" evidence="12">
    <location>
        <begin position="5"/>
        <end position="93"/>
    </location>
</feature>
<comment type="similarity">
    <text evidence="1 9 10">Belongs to the class-I aminoacyl-tRNA synthetase family.</text>
</comment>
<dbReference type="InterPro" id="IPR001412">
    <property type="entry name" value="aa-tRNA-synth_I_CS"/>
</dbReference>
<organism evidence="13 14">
    <name type="scientific">Raoultibacter timonensis</name>
    <dbReference type="NCBI Taxonomy" id="1907662"/>
    <lineage>
        <taxon>Bacteria</taxon>
        <taxon>Bacillati</taxon>
        <taxon>Actinomycetota</taxon>
        <taxon>Coriobacteriia</taxon>
        <taxon>Eggerthellales</taxon>
        <taxon>Eggerthellaceae</taxon>
        <taxon>Raoultibacter</taxon>
    </lineage>
</organism>
<keyword evidence="6 9" id="KW-0648">Protein biosynthesis</keyword>
<dbReference type="EC" id="6.1.1.19" evidence="9"/>
<dbReference type="Pfam" id="PF00750">
    <property type="entry name" value="tRNA-synt_1d"/>
    <property type="match status" value="1"/>
</dbReference>
<dbReference type="InterPro" id="IPR001278">
    <property type="entry name" value="Arg-tRNA-ligase"/>
</dbReference>
<evidence type="ECO:0000259" key="12">
    <source>
        <dbReference type="SMART" id="SM01016"/>
    </source>
</evidence>
<dbReference type="InterPro" id="IPR014729">
    <property type="entry name" value="Rossmann-like_a/b/a_fold"/>
</dbReference>
<dbReference type="SUPFAM" id="SSF55190">
    <property type="entry name" value="Arginyl-tRNA synthetase (ArgRS), N-terminal 'additional' domain"/>
    <property type="match status" value="1"/>
</dbReference>
<evidence type="ECO:0000256" key="2">
    <source>
        <dbReference type="ARBA" id="ARBA00022490"/>
    </source>
</evidence>
<evidence type="ECO:0000256" key="4">
    <source>
        <dbReference type="ARBA" id="ARBA00022741"/>
    </source>
</evidence>
<dbReference type="GO" id="GO:0016874">
    <property type="term" value="F:ligase activity"/>
    <property type="evidence" value="ECO:0007669"/>
    <property type="project" value="UniProtKB-KW"/>
</dbReference>
<keyword evidence="3 9" id="KW-0436">Ligase</keyword>
<keyword evidence="7 9" id="KW-0030">Aminoacyl-tRNA synthetase</keyword>
<evidence type="ECO:0000313" key="14">
    <source>
        <dbReference type="Proteomes" id="UP001320544"/>
    </source>
</evidence>
<dbReference type="HAMAP" id="MF_00123">
    <property type="entry name" value="Arg_tRNA_synth"/>
    <property type="match status" value="1"/>
</dbReference>
<dbReference type="InterPro" id="IPR008909">
    <property type="entry name" value="DALR_anticod-bd"/>
</dbReference>
<dbReference type="PRINTS" id="PR01038">
    <property type="entry name" value="TRNASYNTHARG"/>
</dbReference>
<feature type="short sequence motif" description="'HIGH' region" evidence="9">
    <location>
        <begin position="131"/>
        <end position="141"/>
    </location>
</feature>
<comment type="catalytic activity">
    <reaction evidence="8 9">
        <text>tRNA(Arg) + L-arginine + ATP = L-arginyl-tRNA(Arg) + AMP + diphosphate</text>
        <dbReference type="Rhea" id="RHEA:20301"/>
        <dbReference type="Rhea" id="RHEA-COMP:9658"/>
        <dbReference type="Rhea" id="RHEA-COMP:9673"/>
        <dbReference type="ChEBI" id="CHEBI:30616"/>
        <dbReference type="ChEBI" id="CHEBI:32682"/>
        <dbReference type="ChEBI" id="CHEBI:33019"/>
        <dbReference type="ChEBI" id="CHEBI:78442"/>
        <dbReference type="ChEBI" id="CHEBI:78513"/>
        <dbReference type="ChEBI" id="CHEBI:456215"/>
        <dbReference type="EC" id="6.1.1.19"/>
    </reaction>
</comment>
<dbReference type="PANTHER" id="PTHR11956">
    <property type="entry name" value="ARGINYL-TRNA SYNTHETASE"/>
    <property type="match status" value="1"/>
</dbReference>
<evidence type="ECO:0000256" key="3">
    <source>
        <dbReference type="ARBA" id="ARBA00022598"/>
    </source>
</evidence>
<dbReference type="SUPFAM" id="SSF47323">
    <property type="entry name" value="Anticodon-binding domain of a subclass of class I aminoacyl-tRNA synthetases"/>
    <property type="match status" value="1"/>
</dbReference>
<dbReference type="InterPro" id="IPR036695">
    <property type="entry name" value="Arg-tRNA-synth_N_sf"/>
</dbReference>
<gene>
    <name evidence="9 13" type="primary">argS</name>
    <name evidence="13" type="ORF">CE91St30_19380</name>
</gene>
<dbReference type="PANTHER" id="PTHR11956:SF5">
    <property type="entry name" value="ARGININE--TRNA LIGASE, CYTOPLASMIC"/>
    <property type="match status" value="1"/>
</dbReference>
<dbReference type="SMART" id="SM01016">
    <property type="entry name" value="Arg_tRNA_synt_N"/>
    <property type="match status" value="1"/>
</dbReference>
<comment type="subcellular location">
    <subcellularLocation>
        <location evidence="9">Cytoplasm</location>
    </subcellularLocation>
</comment>
<evidence type="ECO:0000313" key="13">
    <source>
        <dbReference type="EMBL" id="BDE96605.1"/>
    </source>
</evidence>
<keyword evidence="4 9" id="KW-0547">Nucleotide-binding</keyword>
<dbReference type="Gene3D" id="3.40.50.620">
    <property type="entry name" value="HUPs"/>
    <property type="match status" value="1"/>
</dbReference>
<dbReference type="InterPro" id="IPR005148">
    <property type="entry name" value="Arg-tRNA-synth_N"/>
</dbReference>
<dbReference type="EMBL" id="AP025564">
    <property type="protein sequence ID" value="BDE96605.1"/>
    <property type="molecule type" value="Genomic_DNA"/>
</dbReference>
<dbReference type="InterPro" id="IPR009080">
    <property type="entry name" value="tRNAsynth_Ia_anticodon-bd"/>
</dbReference>
<dbReference type="Pfam" id="PF03485">
    <property type="entry name" value="Arg_tRNA_synt_N"/>
    <property type="match status" value="1"/>
</dbReference>
<feature type="domain" description="DALR anticodon binding" evidence="11">
    <location>
        <begin position="440"/>
        <end position="575"/>
    </location>
</feature>
<reference evidence="13 14" key="1">
    <citation type="submission" date="2022-01" db="EMBL/GenBank/DDBJ databases">
        <title>Novel bile acid biosynthetic pathways are enriched in the microbiome of centenarians.</title>
        <authorList>
            <person name="Sato Y."/>
            <person name="Atarashi K."/>
            <person name="Plichta R.D."/>
            <person name="Arai Y."/>
            <person name="Sasajima S."/>
            <person name="Kearney M.S."/>
            <person name="Suda W."/>
            <person name="Takeshita K."/>
            <person name="Sasaki T."/>
            <person name="Okamoto S."/>
            <person name="Skelly N.A."/>
            <person name="Okamura Y."/>
            <person name="Vlamakis H."/>
            <person name="Li Y."/>
            <person name="Tanoue T."/>
            <person name="Takei H."/>
            <person name="Nittono H."/>
            <person name="Narushima S."/>
            <person name="Irie J."/>
            <person name="Itoh H."/>
            <person name="Moriya K."/>
            <person name="Sugiura Y."/>
            <person name="Suematsu M."/>
            <person name="Moritoki N."/>
            <person name="Shibata S."/>
            <person name="Littman R.D."/>
            <person name="Fischbach A.M."/>
            <person name="Uwamino Y."/>
            <person name="Inoue T."/>
            <person name="Honda A."/>
            <person name="Hattori M."/>
            <person name="Murai T."/>
            <person name="Xavier J.R."/>
            <person name="Hirose N."/>
            <person name="Honda K."/>
        </authorList>
    </citation>
    <scope>NUCLEOTIDE SEQUENCE [LARGE SCALE GENOMIC DNA]</scope>
    <source>
        <strain evidence="13 14">CE91-St30</strain>
    </source>
</reference>
<dbReference type="CDD" id="cd00671">
    <property type="entry name" value="ArgRS_core"/>
    <property type="match status" value="1"/>
</dbReference>
<proteinExistence type="inferred from homology"/>
<evidence type="ECO:0000259" key="11">
    <source>
        <dbReference type="SMART" id="SM00836"/>
    </source>
</evidence>
<dbReference type="Proteomes" id="UP001320544">
    <property type="component" value="Chromosome"/>
</dbReference>
<name>A0ABM7WJS2_9ACTN</name>
<keyword evidence="14" id="KW-1185">Reference proteome</keyword>
<evidence type="ECO:0000256" key="7">
    <source>
        <dbReference type="ARBA" id="ARBA00023146"/>
    </source>
</evidence>
<keyword evidence="2 9" id="KW-0963">Cytoplasm</keyword>
<dbReference type="SMART" id="SM00836">
    <property type="entry name" value="DALR_1"/>
    <property type="match status" value="1"/>
</dbReference>
<dbReference type="Pfam" id="PF05746">
    <property type="entry name" value="DALR_1"/>
    <property type="match status" value="1"/>
</dbReference>
<dbReference type="Gene3D" id="1.10.730.10">
    <property type="entry name" value="Isoleucyl-tRNA Synthetase, Domain 1"/>
    <property type="match status" value="1"/>
</dbReference>
<evidence type="ECO:0000256" key="9">
    <source>
        <dbReference type="HAMAP-Rule" id="MF_00123"/>
    </source>
</evidence>
<dbReference type="InterPro" id="IPR035684">
    <property type="entry name" value="ArgRS_core"/>
</dbReference>
<dbReference type="NCBIfam" id="TIGR00456">
    <property type="entry name" value="argS"/>
    <property type="match status" value="1"/>
</dbReference>
<accession>A0ABM7WJS2</accession>
<dbReference type="SUPFAM" id="SSF52374">
    <property type="entry name" value="Nucleotidylyl transferase"/>
    <property type="match status" value="1"/>
</dbReference>
<evidence type="ECO:0000256" key="8">
    <source>
        <dbReference type="ARBA" id="ARBA00049339"/>
    </source>
</evidence>